<dbReference type="InterPro" id="IPR002528">
    <property type="entry name" value="MATE_fam"/>
</dbReference>
<keyword evidence="4 7" id="KW-0812">Transmembrane</keyword>
<evidence type="ECO:0000256" key="3">
    <source>
        <dbReference type="ARBA" id="ARBA00022475"/>
    </source>
</evidence>
<feature type="transmembrane region" description="Helical" evidence="7">
    <location>
        <begin position="360"/>
        <end position="384"/>
    </location>
</feature>
<keyword evidence="5 7" id="KW-1133">Transmembrane helix</keyword>
<dbReference type="GO" id="GO:0042910">
    <property type="term" value="F:xenobiotic transmembrane transporter activity"/>
    <property type="evidence" value="ECO:0007669"/>
    <property type="project" value="InterPro"/>
</dbReference>
<sequence length="453" mass="46624">MTSPHARLVSGSIAGHLWAQTSPMLLGVAAIMSVGIIDAYFIGQLGSAELAAVSFIFPVTVALSSLGVGLMAGTSSVVSRALGEGDHDKAWSRGNLAIALAAIAGLSFAGLLLLVRLPLFRLMQAEPELLPLIDAYMVPFAMGYPLFFLMFGINGGLRGQGAAKRSSAILIAYAAANWVLDPILITGAFGFAGFGIAGAAYATIGGWMIAATLGFFMLQSGTIPFSLNRLRGLDWGVGTKAIARVAGPAAFSNSVNPIGLAVLTALVAASGQDAVAGFGAGGRLQSFAVVPLLALSGSIGAIVGQNWGARRIDRVHRALLLAGGFCLAYGLVTAAALVWAREPLAALFSEDEAIRAEIGRYLAIAAWGYAGYGLLIMGNGALNAVDKAGAALAQSLVRVLLVMVPTGLVLRAAWGAEGVYAAELAANLAGGTIAAAMLYWLFWRHPEAIHEQS</sequence>
<evidence type="ECO:0000256" key="1">
    <source>
        <dbReference type="ARBA" id="ARBA00004429"/>
    </source>
</evidence>
<feature type="transmembrane region" description="Helical" evidence="7">
    <location>
        <begin position="396"/>
        <end position="414"/>
    </location>
</feature>
<evidence type="ECO:0000313" key="8">
    <source>
        <dbReference type="EMBL" id="MBB3764386.1"/>
    </source>
</evidence>
<feature type="transmembrane region" description="Helical" evidence="7">
    <location>
        <begin position="420"/>
        <end position="442"/>
    </location>
</feature>
<dbReference type="GO" id="GO:0005886">
    <property type="term" value="C:plasma membrane"/>
    <property type="evidence" value="ECO:0007669"/>
    <property type="project" value="UniProtKB-SubCell"/>
</dbReference>
<gene>
    <name evidence="8" type="ORF">FHS50_001409</name>
</gene>
<keyword evidence="2" id="KW-0813">Transport</keyword>
<accession>A0A839YZG8</accession>
<dbReference type="Pfam" id="PF01554">
    <property type="entry name" value="MatE"/>
    <property type="match status" value="2"/>
</dbReference>
<evidence type="ECO:0000256" key="6">
    <source>
        <dbReference type="ARBA" id="ARBA00023136"/>
    </source>
</evidence>
<keyword evidence="3" id="KW-1003">Cell membrane</keyword>
<dbReference type="GO" id="GO:0015297">
    <property type="term" value="F:antiporter activity"/>
    <property type="evidence" value="ECO:0007669"/>
    <property type="project" value="InterPro"/>
</dbReference>
<feature type="transmembrane region" description="Helical" evidence="7">
    <location>
        <begin position="318"/>
        <end position="340"/>
    </location>
</feature>
<feature type="transmembrane region" description="Helical" evidence="7">
    <location>
        <begin position="135"/>
        <end position="157"/>
    </location>
</feature>
<organism evidence="8 9">
    <name type="scientific">Sphingomicrobium lutaoense</name>
    <dbReference type="NCBI Taxonomy" id="515949"/>
    <lineage>
        <taxon>Bacteria</taxon>
        <taxon>Pseudomonadati</taxon>
        <taxon>Pseudomonadota</taxon>
        <taxon>Alphaproteobacteria</taxon>
        <taxon>Sphingomonadales</taxon>
        <taxon>Sphingomonadaceae</taxon>
        <taxon>Sphingomicrobium</taxon>
    </lineage>
</organism>
<name>A0A839YZG8_9SPHN</name>
<feature type="transmembrane region" description="Helical" evidence="7">
    <location>
        <begin position="169"/>
        <end position="192"/>
    </location>
</feature>
<dbReference type="RefSeq" id="WP_183933648.1">
    <property type="nucleotide sequence ID" value="NZ_JACICF010000001.1"/>
</dbReference>
<dbReference type="PANTHER" id="PTHR43549:SF3">
    <property type="entry name" value="MULTIDRUG RESISTANCE PROTEIN YPNP-RELATED"/>
    <property type="match status" value="1"/>
</dbReference>
<evidence type="ECO:0000256" key="7">
    <source>
        <dbReference type="SAM" id="Phobius"/>
    </source>
</evidence>
<dbReference type="PIRSF" id="PIRSF006603">
    <property type="entry name" value="DinF"/>
    <property type="match status" value="1"/>
</dbReference>
<dbReference type="NCBIfam" id="TIGR00797">
    <property type="entry name" value="matE"/>
    <property type="match status" value="1"/>
</dbReference>
<evidence type="ECO:0000256" key="5">
    <source>
        <dbReference type="ARBA" id="ARBA00022989"/>
    </source>
</evidence>
<dbReference type="InterPro" id="IPR052031">
    <property type="entry name" value="Membrane_Transporter-Flippase"/>
</dbReference>
<protein>
    <submittedName>
        <fullName evidence="8">Putative MATE family efflux protein</fullName>
    </submittedName>
</protein>
<dbReference type="Proteomes" id="UP000578569">
    <property type="component" value="Unassembled WGS sequence"/>
</dbReference>
<feature type="transmembrane region" description="Helical" evidence="7">
    <location>
        <begin position="24"/>
        <end position="43"/>
    </location>
</feature>
<comment type="subcellular location">
    <subcellularLocation>
        <location evidence="1">Cell inner membrane</location>
        <topology evidence="1">Multi-pass membrane protein</topology>
    </subcellularLocation>
</comment>
<reference evidence="8 9" key="1">
    <citation type="submission" date="2020-08" db="EMBL/GenBank/DDBJ databases">
        <title>Genomic Encyclopedia of Type Strains, Phase IV (KMG-IV): sequencing the most valuable type-strain genomes for metagenomic binning, comparative biology and taxonomic classification.</title>
        <authorList>
            <person name="Goeker M."/>
        </authorList>
    </citation>
    <scope>NUCLEOTIDE SEQUENCE [LARGE SCALE GENOMIC DNA]</scope>
    <source>
        <strain evidence="8 9">DSM 24194</strain>
    </source>
</reference>
<evidence type="ECO:0000256" key="2">
    <source>
        <dbReference type="ARBA" id="ARBA00022448"/>
    </source>
</evidence>
<evidence type="ECO:0000313" key="9">
    <source>
        <dbReference type="Proteomes" id="UP000578569"/>
    </source>
</evidence>
<dbReference type="EMBL" id="JACICF010000001">
    <property type="protein sequence ID" value="MBB3764386.1"/>
    <property type="molecule type" value="Genomic_DNA"/>
</dbReference>
<dbReference type="InterPro" id="IPR048279">
    <property type="entry name" value="MdtK-like"/>
</dbReference>
<dbReference type="PANTHER" id="PTHR43549">
    <property type="entry name" value="MULTIDRUG RESISTANCE PROTEIN YPNP-RELATED"/>
    <property type="match status" value="1"/>
</dbReference>
<feature type="transmembrane region" description="Helical" evidence="7">
    <location>
        <begin position="94"/>
        <end position="115"/>
    </location>
</feature>
<keyword evidence="6 7" id="KW-0472">Membrane</keyword>
<feature type="transmembrane region" description="Helical" evidence="7">
    <location>
        <begin position="55"/>
        <end position="82"/>
    </location>
</feature>
<dbReference type="AlphaFoldDB" id="A0A839YZG8"/>
<feature type="transmembrane region" description="Helical" evidence="7">
    <location>
        <begin position="198"/>
        <end position="218"/>
    </location>
</feature>
<keyword evidence="9" id="KW-1185">Reference proteome</keyword>
<comment type="caution">
    <text evidence="8">The sequence shown here is derived from an EMBL/GenBank/DDBJ whole genome shotgun (WGS) entry which is preliminary data.</text>
</comment>
<proteinExistence type="predicted"/>
<evidence type="ECO:0000256" key="4">
    <source>
        <dbReference type="ARBA" id="ARBA00022692"/>
    </source>
</evidence>